<accession>A0A564Y3H1</accession>
<evidence type="ECO:0000256" key="1">
    <source>
        <dbReference type="SAM" id="SignalP"/>
    </source>
</evidence>
<evidence type="ECO:0000313" key="3">
    <source>
        <dbReference type="Proteomes" id="UP000321570"/>
    </source>
</evidence>
<sequence>MKILHLTVALMILIEFGLTYTMNEGNSRDKNVVFTIDSDDRNASADWKSRNYYKLEKEGNEEKDVSNSIEELSTIKREKPDELKMDKTRYVAIQSVPFDESYYDTADDEFPIEVDVPDMFDIAPCKDATPTTSGES</sequence>
<organism evidence="2 3">
    <name type="scientific">Hymenolepis diminuta</name>
    <name type="common">Rat tapeworm</name>
    <dbReference type="NCBI Taxonomy" id="6216"/>
    <lineage>
        <taxon>Eukaryota</taxon>
        <taxon>Metazoa</taxon>
        <taxon>Spiralia</taxon>
        <taxon>Lophotrochozoa</taxon>
        <taxon>Platyhelminthes</taxon>
        <taxon>Cestoda</taxon>
        <taxon>Eucestoda</taxon>
        <taxon>Cyclophyllidea</taxon>
        <taxon>Hymenolepididae</taxon>
        <taxon>Hymenolepis</taxon>
    </lineage>
</organism>
<reference evidence="2 3" key="1">
    <citation type="submission" date="2019-07" db="EMBL/GenBank/DDBJ databases">
        <authorList>
            <person name="Jastrzebski P J."/>
            <person name="Paukszto L."/>
            <person name="Jastrzebski P J."/>
        </authorList>
    </citation>
    <scope>NUCLEOTIDE SEQUENCE [LARGE SCALE GENOMIC DNA]</scope>
    <source>
        <strain evidence="2 3">WMS-il1</strain>
    </source>
</reference>
<keyword evidence="3" id="KW-1185">Reference proteome</keyword>
<dbReference type="Proteomes" id="UP000321570">
    <property type="component" value="Unassembled WGS sequence"/>
</dbReference>
<gene>
    <name evidence="2" type="ORF">WMSIL1_LOCUS2463</name>
</gene>
<protein>
    <submittedName>
        <fullName evidence="2">Uncharacterized protein</fullName>
    </submittedName>
</protein>
<feature type="chain" id="PRO_5022107610" evidence="1">
    <location>
        <begin position="20"/>
        <end position="136"/>
    </location>
</feature>
<dbReference type="EMBL" id="CABIJS010000066">
    <property type="protein sequence ID" value="VUZ41780.1"/>
    <property type="molecule type" value="Genomic_DNA"/>
</dbReference>
<feature type="signal peptide" evidence="1">
    <location>
        <begin position="1"/>
        <end position="19"/>
    </location>
</feature>
<name>A0A564Y3H1_HYMDI</name>
<proteinExistence type="predicted"/>
<evidence type="ECO:0000313" key="2">
    <source>
        <dbReference type="EMBL" id="VUZ41780.1"/>
    </source>
</evidence>
<dbReference type="AlphaFoldDB" id="A0A564Y3H1"/>
<keyword evidence="1" id="KW-0732">Signal</keyword>